<name>A0A0E2CY16_LEPIR</name>
<evidence type="ECO:0000313" key="2">
    <source>
        <dbReference type="Proteomes" id="UP000001340"/>
    </source>
</evidence>
<organism evidence="1 2">
    <name type="scientific">Leptospira interrogans str. UI 12758</name>
    <dbReference type="NCBI Taxonomy" id="1049938"/>
    <lineage>
        <taxon>Bacteria</taxon>
        <taxon>Pseudomonadati</taxon>
        <taxon>Spirochaetota</taxon>
        <taxon>Spirochaetia</taxon>
        <taxon>Leptospirales</taxon>
        <taxon>Leptospiraceae</taxon>
        <taxon>Leptospira</taxon>
    </lineage>
</organism>
<gene>
    <name evidence="1" type="ORF">LEP1GSC105_0923</name>
</gene>
<evidence type="ECO:0000313" key="1">
    <source>
        <dbReference type="EMBL" id="EKR52662.1"/>
    </source>
</evidence>
<accession>A0A0E2CY16</accession>
<sequence>MGVNRKTAISRKNSILFFSIFGFYRDFFYKKKNHFSKFGFTFYFLLESREFDVSNS</sequence>
<proteinExistence type="predicted"/>
<dbReference type="Proteomes" id="UP000001340">
    <property type="component" value="Unassembled WGS sequence"/>
</dbReference>
<reference evidence="1 2" key="1">
    <citation type="submission" date="2012-10" db="EMBL/GenBank/DDBJ databases">
        <authorList>
            <person name="Harkins D.M."/>
            <person name="Durkin A.S."/>
            <person name="Brinkac L.M."/>
            <person name="Haft D.H."/>
            <person name="Selengut J.D."/>
            <person name="Sanka R."/>
            <person name="DePew J."/>
            <person name="Purushe J."/>
            <person name="Chanthongthip A."/>
            <person name="Lattana O."/>
            <person name="Phetsouvanh R."/>
            <person name="Newton P.N."/>
            <person name="Vinetz J.M."/>
            <person name="Sutton G.G."/>
            <person name="Nierman W.C."/>
            <person name="Fouts D.E."/>
        </authorList>
    </citation>
    <scope>NUCLEOTIDE SEQUENCE [LARGE SCALE GENOMIC DNA]</scope>
    <source>
        <strain evidence="1 2">UI 12758</strain>
    </source>
</reference>
<dbReference type="AlphaFoldDB" id="A0A0E2CY16"/>
<dbReference type="EMBL" id="AHNR02000078">
    <property type="protein sequence ID" value="EKR52662.1"/>
    <property type="molecule type" value="Genomic_DNA"/>
</dbReference>
<comment type="caution">
    <text evidence="1">The sequence shown here is derived from an EMBL/GenBank/DDBJ whole genome shotgun (WGS) entry which is preliminary data.</text>
</comment>
<protein>
    <submittedName>
        <fullName evidence="1">Uncharacterized protein</fullName>
    </submittedName>
</protein>